<keyword evidence="2" id="KW-1185">Reference proteome</keyword>
<name>A0ACB9AYI5_ARCLA</name>
<reference evidence="1 2" key="2">
    <citation type="journal article" date="2022" name="Mol. Ecol. Resour.">
        <title>The genomes of chicory, endive, great burdock and yacon provide insights into Asteraceae paleo-polyploidization history and plant inulin production.</title>
        <authorList>
            <person name="Fan W."/>
            <person name="Wang S."/>
            <person name="Wang H."/>
            <person name="Wang A."/>
            <person name="Jiang F."/>
            <person name="Liu H."/>
            <person name="Zhao H."/>
            <person name="Xu D."/>
            <person name="Zhang Y."/>
        </authorList>
    </citation>
    <scope>NUCLEOTIDE SEQUENCE [LARGE SCALE GENOMIC DNA]</scope>
    <source>
        <strain evidence="2">cv. Niubang</strain>
    </source>
</reference>
<reference evidence="2" key="1">
    <citation type="journal article" date="2022" name="Mol. Ecol. Resour.">
        <title>The genomes of chicory, endive, great burdock and yacon provide insights into Asteraceae palaeo-polyploidization history and plant inulin production.</title>
        <authorList>
            <person name="Fan W."/>
            <person name="Wang S."/>
            <person name="Wang H."/>
            <person name="Wang A."/>
            <person name="Jiang F."/>
            <person name="Liu H."/>
            <person name="Zhao H."/>
            <person name="Xu D."/>
            <person name="Zhang Y."/>
        </authorList>
    </citation>
    <scope>NUCLEOTIDE SEQUENCE [LARGE SCALE GENOMIC DNA]</scope>
    <source>
        <strain evidence="2">cv. Niubang</strain>
    </source>
</reference>
<gene>
    <name evidence="1" type="ORF">L6452_21649</name>
</gene>
<comment type="caution">
    <text evidence="1">The sequence shown here is derived from an EMBL/GenBank/DDBJ whole genome shotgun (WGS) entry which is preliminary data.</text>
</comment>
<proteinExistence type="predicted"/>
<evidence type="ECO:0000313" key="2">
    <source>
        <dbReference type="Proteomes" id="UP001055879"/>
    </source>
</evidence>
<dbReference type="EMBL" id="CM042053">
    <property type="protein sequence ID" value="KAI3714690.1"/>
    <property type="molecule type" value="Genomic_DNA"/>
</dbReference>
<evidence type="ECO:0000313" key="1">
    <source>
        <dbReference type="EMBL" id="KAI3714690.1"/>
    </source>
</evidence>
<sequence length="376" mass="42461">MPARVPEGIIAWHSRRTSWTRDTILAVVPARVPLAQSLGTLAERWRRNGGEKEWIGGGGVRRAKGKKRRGGVGSFEEGRNKKNCGQIPSIRHLRHLHFWESVLLILPPHSAMDSGRFAVAFLLLLLLSFSTGSLSERLIRMTSGDRGASIYSGVLSSRKNELFCESWKFSVETNDVGVWSVVPERCVRFVQEYMNGERYRSDSEVIADYALKHAKTVNIAGDGKDAWIFDIDETLLSNLPYYVNHGFGSEVFDENSFNEWVDLAEAPALPASLRLYTELQQLGFKIFLLTGRSEDQRKCTDKNLQYAGFTNYEKLILRGTSDLGKPATLYKSEKRQELKDEGYRIHGSSGDQWSDLLGFAIGKRSFKLPNPLYYIA</sequence>
<dbReference type="Proteomes" id="UP001055879">
    <property type="component" value="Linkage Group LG07"/>
</dbReference>
<organism evidence="1 2">
    <name type="scientific">Arctium lappa</name>
    <name type="common">Greater burdock</name>
    <name type="synonym">Lappa major</name>
    <dbReference type="NCBI Taxonomy" id="4217"/>
    <lineage>
        <taxon>Eukaryota</taxon>
        <taxon>Viridiplantae</taxon>
        <taxon>Streptophyta</taxon>
        <taxon>Embryophyta</taxon>
        <taxon>Tracheophyta</taxon>
        <taxon>Spermatophyta</taxon>
        <taxon>Magnoliopsida</taxon>
        <taxon>eudicotyledons</taxon>
        <taxon>Gunneridae</taxon>
        <taxon>Pentapetalae</taxon>
        <taxon>asterids</taxon>
        <taxon>campanulids</taxon>
        <taxon>Asterales</taxon>
        <taxon>Asteraceae</taxon>
        <taxon>Carduoideae</taxon>
        <taxon>Cardueae</taxon>
        <taxon>Arctiinae</taxon>
        <taxon>Arctium</taxon>
    </lineage>
</organism>
<protein>
    <submittedName>
        <fullName evidence="1">Uncharacterized protein</fullName>
    </submittedName>
</protein>
<accession>A0ACB9AYI5</accession>